<protein>
    <recommendedName>
        <fullName evidence="3">Jacalin-type lectin domain-containing protein</fullName>
    </recommendedName>
</protein>
<dbReference type="GO" id="GO:0030246">
    <property type="term" value="F:carbohydrate binding"/>
    <property type="evidence" value="ECO:0007669"/>
    <property type="project" value="UniProtKB-KW"/>
</dbReference>
<keyword evidence="5" id="KW-1185">Reference proteome</keyword>
<reference evidence="4 5" key="1">
    <citation type="submission" date="2023-12" db="EMBL/GenBank/DDBJ databases">
        <title>A high-quality genome assembly for Dillenia turbinata (Dilleniales).</title>
        <authorList>
            <person name="Chanderbali A."/>
        </authorList>
    </citation>
    <scope>NUCLEOTIDE SEQUENCE [LARGE SCALE GENOMIC DNA]</scope>
    <source>
        <strain evidence="4">LSX21</strain>
        <tissue evidence="4">Leaf</tissue>
    </source>
</reference>
<evidence type="ECO:0000313" key="4">
    <source>
        <dbReference type="EMBL" id="KAK6911965.1"/>
    </source>
</evidence>
<dbReference type="EMBL" id="JBAMMX010000028">
    <property type="protein sequence ID" value="KAK6911965.1"/>
    <property type="molecule type" value="Genomic_DNA"/>
</dbReference>
<feature type="domain" description="Jacalin-type lectin" evidence="3">
    <location>
        <begin position="1"/>
        <end position="26"/>
    </location>
</feature>
<dbReference type="Proteomes" id="UP001370490">
    <property type="component" value="Unassembled WGS sequence"/>
</dbReference>
<dbReference type="PROSITE" id="PS51752">
    <property type="entry name" value="JACALIN_LECTIN"/>
    <property type="match status" value="1"/>
</dbReference>
<evidence type="ECO:0000256" key="2">
    <source>
        <dbReference type="ARBA" id="ARBA00022734"/>
    </source>
</evidence>
<dbReference type="SUPFAM" id="SSF51101">
    <property type="entry name" value="Mannose-binding lectins"/>
    <property type="match status" value="1"/>
</dbReference>
<sequence>MEEGRIVGFKGRSGWYLDAIGFRVSHVQSKKLYQKVQQKFLKIADFASKSLAPKDTHDQDSPRFYA</sequence>
<evidence type="ECO:0000313" key="5">
    <source>
        <dbReference type="Proteomes" id="UP001370490"/>
    </source>
</evidence>
<dbReference type="AlphaFoldDB" id="A0AAN8UAM5"/>
<evidence type="ECO:0000259" key="3">
    <source>
        <dbReference type="PROSITE" id="PS51752"/>
    </source>
</evidence>
<comment type="caution">
    <text evidence="4">The sequence shown here is derived from an EMBL/GenBank/DDBJ whole genome shotgun (WGS) entry which is preliminary data.</text>
</comment>
<gene>
    <name evidence="4" type="ORF">RJ641_024058</name>
</gene>
<organism evidence="4 5">
    <name type="scientific">Dillenia turbinata</name>
    <dbReference type="NCBI Taxonomy" id="194707"/>
    <lineage>
        <taxon>Eukaryota</taxon>
        <taxon>Viridiplantae</taxon>
        <taxon>Streptophyta</taxon>
        <taxon>Embryophyta</taxon>
        <taxon>Tracheophyta</taxon>
        <taxon>Spermatophyta</taxon>
        <taxon>Magnoliopsida</taxon>
        <taxon>eudicotyledons</taxon>
        <taxon>Gunneridae</taxon>
        <taxon>Pentapetalae</taxon>
        <taxon>Dilleniales</taxon>
        <taxon>Dilleniaceae</taxon>
        <taxon>Dillenia</taxon>
    </lineage>
</organism>
<dbReference type="InterPro" id="IPR036404">
    <property type="entry name" value="Jacalin-like_lectin_dom_sf"/>
</dbReference>
<accession>A0AAN8UAM5</accession>
<dbReference type="Pfam" id="PF01419">
    <property type="entry name" value="Jacalin"/>
    <property type="match status" value="1"/>
</dbReference>
<proteinExistence type="inferred from homology"/>
<keyword evidence="2" id="KW-0430">Lectin</keyword>
<name>A0AAN8UAM5_9MAGN</name>
<dbReference type="InterPro" id="IPR001229">
    <property type="entry name" value="Jacalin-like_lectin_dom"/>
</dbReference>
<dbReference type="Gene3D" id="2.100.10.30">
    <property type="entry name" value="Jacalin-like lectin domain"/>
    <property type="match status" value="1"/>
</dbReference>
<evidence type="ECO:0000256" key="1">
    <source>
        <dbReference type="ARBA" id="ARBA00006568"/>
    </source>
</evidence>
<comment type="similarity">
    <text evidence="1">Belongs to the jacalin lectin family.</text>
</comment>